<keyword evidence="3" id="KW-1185">Reference proteome</keyword>
<dbReference type="InterPro" id="IPR000551">
    <property type="entry name" value="MerR-type_HTH_dom"/>
</dbReference>
<evidence type="ECO:0000259" key="1">
    <source>
        <dbReference type="PROSITE" id="PS50937"/>
    </source>
</evidence>
<reference evidence="2 3" key="1">
    <citation type="submission" date="2020-07" db="EMBL/GenBank/DDBJ databases">
        <title>Draft whole-genome sequence of Heliobacterium chlorum DSM 3682, type strain.</title>
        <authorList>
            <person name="Kyndt J.A."/>
            <person name="Meyer T.E."/>
            <person name="Imhoff J.F."/>
        </authorList>
    </citation>
    <scope>NUCLEOTIDE SEQUENCE [LARGE SCALE GENOMIC DNA]</scope>
    <source>
        <strain evidence="2 3">DSM 3682</strain>
    </source>
</reference>
<name>A0ABR7T0K2_HELCL</name>
<gene>
    <name evidence="2" type="ORF">H1S01_03125</name>
</gene>
<evidence type="ECO:0000313" key="2">
    <source>
        <dbReference type="EMBL" id="MBC9783503.1"/>
    </source>
</evidence>
<dbReference type="Pfam" id="PF13411">
    <property type="entry name" value="MerR_1"/>
    <property type="match status" value="1"/>
</dbReference>
<sequence>MNRNTIRAWESRYDFLKPERNGIGYRTYSDREVEIVKRVKERVDKGQMASLAIKVVMKEMGCVGNEQTANG</sequence>
<dbReference type="PROSITE" id="PS50937">
    <property type="entry name" value="HTH_MERR_2"/>
    <property type="match status" value="1"/>
</dbReference>
<dbReference type="SUPFAM" id="SSF46955">
    <property type="entry name" value="Putative DNA-binding domain"/>
    <property type="match status" value="1"/>
</dbReference>
<dbReference type="Gene3D" id="1.10.1660.10">
    <property type="match status" value="1"/>
</dbReference>
<dbReference type="EMBL" id="JACVHF010000002">
    <property type="protein sequence ID" value="MBC9783503.1"/>
    <property type="molecule type" value="Genomic_DNA"/>
</dbReference>
<dbReference type="Proteomes" id="UP000617402">
    <property type="component" value="Unassembled WGS sequence"/>
</dbReference>
<comment type="caution">
    <text evidence="2">The sequence shown here is derived from an EMBL/GenBank/DDBJ whole genome shotgun (WGS) entry which is preliminary data.</text>
</comment>
<organism evidence="2 3">
    <name type="scientific">Heliobacterium chlorum</name>
    <dbReference type="NCBI Taxonomy" id="2698"/>
    <lineage>
        <taxon>Bacteria</taxon>
        <taxon>Bacillati</taxon>
        <taxon>Bacillota</taxon>
        <taxon>Clostridia</taxon>
        <taxon>Eubacteriales</taxon>
        <taxon>Heliobacteriaceae</taxon>
        <taxon>Heliobacterium</taxon>
    </lineage>
</organism>
<feature type="domain" description="HTH merR-type" evidence="1">
    <location>
        <begin position="1"/>
        <end position="40"/>
    </location>
</feature>
<dbReference type="InterPro" id="IPR009061">
    <property type="entry name" value="DNA-bd_dom_put_sf"/>
</dbReference>
<accession>A0ABR7T0K2</accession>
<protein>
    <submittedName>
        <fullName evidence="2">MerR family transcriptional regulator</fullName>
    </submittedName>
</protein>
<proteinExistence type="predicted"/>
<evidence type="ECO:0000313" key="3">
    <source>
        <dbReference type="Proteomes" id="UP000617402"/>
    </source>
</evidence>